<feature type="domain" description="DUF6318" evidence="3">
    <location>
        <begin position="92"/>
        <end position="223"/>
    </location>
</feature>
<evidence type="ECO:0000259" key="3">
    <source>
        <dbReference type="Pfam" id="PF19843"/>
    </source>
</evidence>
<protein>
    <submittedName>
        <fullName evidence="4">Small lipoprotein YifL</fullName>
    </submittedName>
</protein>
<dbReference type="Pfam" id="PF19843">
    <property type="entry name" value="DUF6318"/>
    <property type="match status" value="1"/>
</dbReference>
<evidence type="ECO:0000313" key="5">
    <source>
        <dbReference type="Proteomes" id="UP000698222"/>
    </source>
</evidence>
<evidence type="ECO:0000256" key="2">
    <source>
        <dbReference type="SAM" id="SignalP"/>
    </source>
</evidence>
<evidence type="ECO:0000313" key="4">
    <source>
        <dbReference type="EMBL" id="MBP2410590.1"/>
    </source>
</evidence>
<accession>A0ABS4YP71</accession>
<gene>
    <name evidence="4" type="ORF">JOF44_003493</name>
</gene>
<dbReference type="EMBL" id="JAGIOC010000001">
    <property type="protein sequence ID" value="MBP2410590.1"/>
    <property type="molecule type" value="Genomic_DNA"/>
</dbReference>
<organism evidence="4 5">
    <name type="scientific">Brachybacterium fresconis</name>
    <dbReference type="NCBI Taxonomy" id="173363"/>
    <lineage>
        <taxon>Bacteria</taxon>
        <taxon>Bacillati</taxon>
        <taxon>Actinomycetota</taxon>
        <taxon>Actinomycetes</taxon>
        <taxon>Micrococcales</taxon>
        <taxon>Dermabacteraceae</taxon>
        <taxon>Brachybacterium</taxon>
    </lineage>
</organism>
<evidence type="ECO:0000256" key="1">
    <source>
        <dbReference type="SAM" id="MobiDB-lite"/>
    </source>
</evidence>
<keyword evidence="5" id="KW-1185">Reference proteome</keyword>
<keyword evidence="4" id="KW-0449">Lipoprotein</keyword>
<reference evidence="4 5" key="1">
    <citation type="submission" date="2021-03" db="EMBL/GenBank/DDBJ databases">
        <title>Sequencing the genomes of 1000 actinobacteria strains.</title>
        <authorList>
            <person name="Klenk H.-P."/>
        </authorList>
    </citation>
    <scope>NUCLEOTIDE SEQUENCE [LARGE SCALE GENOMIC DNA]</scope>
    <source>
        <strain evidence="4 5">DSM 14564</strain>
    </source>
</reference>
<keyword evidence="2" id="KW-0732">Signal</keyword>
<feature type="signal peptide" evidence="2">
    <location>
        <begin position="1"/>
        <end position="21"/>
    </location>
</feature>
<dbReference type="RefSeq" id="WP_209894527.1">
    <property type="nucleotide sequence ID" value="NZ_BAAAJV010000008.1"/>
</dbReference>
<dbReference type="InterPro" id="IPR046281">
    <property type="entry name" value="DUF6318"/>
</dbReference>
<dbReference type="Proteomes" id="UP000698222">
    <property type="component" value="Unassembled WGS sequence"/>
</dbReference>
<dbReference type="PROSITE" id="PS51257">
    <property type="entry name" value="PROKAR_LIPOPROTEIN"/>
    <property type="match status" value="1"/>
</dbReference>
<feature type="compositionally biased region" description="Gly residues" evidence="1">
    <location>
        <begin position="41"/>
        <end position="64"/>
    </location>
</feature>
<feature type="chain" id="PRO_5046385953" evidence="2">
    <location>
        <begin position="22"/>
        <end position="233"/>
    </location>
</feature>
<comment type="caution">
    <text evidence="4">The sequence shown here is derived from an EMBL/GenBank/DDBJ whole genome shotgun (WGS) entry which is preliminary data.</text>
</comment>
<name>A0ABS4YP71_9MICO</name>
<sequence length="233" mass="23714">MSRRLLAAVATAALAVGLAACGDRGDGPVTEPPPEINAGSDDGGAGDDGGASDGGGAGDAGGADAGSDDGTAVSDAGGEDDGSTQAAPDIPPPDPADFPGMDENTPEGAEQAVRFYFANVYWGYQTGDSSRAGELYSEGCEACEKFETQIDGFEDGLTWGPVEISDFGITHYESENFDYEIGYIFTVGKHEAPGDSKEVLHAEATDYTAIAGVTWVDGSWVIGGMSFGEAGSE</sequence>
<proteinExistence type="predicted"/>
<feature type="region of interest" description="Disordered" evidence="1">
    <location>
        <begin position="20"/>
        <end position="106"/>
    </location>
</feature>